<dbReference type="Proteomes" id="UP000198990">
    <property type="component" value="Unassembled WGS sequence"/>
</dbReference>
<dbReference type="STRING" id="228957.SAMN04488008_106175"/>
<gene>
    <name evidence="1" type="ORF">SAMN04488008_106175</name>
</gene>
<proteinExistence type="predicted"/>
<keyword evidence="2" id="KW-1185">Reference proteome</keyword>
<reference evidence="2" key="1">
    <citation type="submission" date="2016-10" db="EMBL/GenBank/DDBJ databases">
        <authorList>
            <person name="Varghese N."/>
            <person name="Submissions S."/>
        </authorList>
    </citation>
    <scope>NUCLEOTIDE SEQUENCE [LARGE SCALE GENOMIC DNA]</scope>
    <source>
        <strain evidence="2">DSM 16471</strain>
    </source>
</reference>
<organism evidence="1 2">
    <name type="scientific">Maribacter orientalis</name>
    <dbReference type="NCBI Taxonomy" id="228957"/>
    <lineage>
        <taxon>Bacteria</taxon>
        <taxon>Pseudomonadati</taxon>
        <taxon>Bacteroidota</taxon>
        <taxon>Flavobacteriia</taxon>
        <taxon>Flavobacteriales</taxon>
        <taxon>Flavobacteriaceae</taxon>
        <taxon>Maribacter</taxon>
    </lineage>
</organism>
<dbReference type="RefSeq" id="WP_177170974.1">
    <property type="nucleotide sequence ID" value="NZ_FNZN01000006.1"/>
</dbReference>
<name>A0A1H7TX38_9FLAO</name>
<sequence>MQQVRISLNPINMRKCSIMFALFIVFLVIASRVLKADNELSENLVVENEIKERPIIRP</sequence>
<accession>A0A1H7TX38</accession>
<evidence type="ECO:0000313" key="1">
    <source>
        <dbReference type="EMBL" id="SEL89114.1"/>
    </source>
</evidence>
<evidence type="ECO:0000313" key="2">
    <source>
        <dbReference type="Proteomes" id="UP000198990"/>
    </source>
</evidence>
<dbReference type="EMBL" id="FNZN01000006">
    <property type="protein sequence ID" value="SEL89114.1"/>
    <property type="molecule type" value="Genomic_DNA"/>
</dbReference>
<dbReference type="AlphaFoldDB" id="A0A1H7TX38"/>
<protein>
    <submittedName>
        <fullName evidence="1">Uncharacterized protein</fullName>
    </submittedName>
</protein>